<dbReference type="AlphaFoldDB" id="A0A3N4KCK5"/>
<dbReference type="STRING" id="1392247.A0A3N4KCK5"/>
<accession>A0A3N4KCK5</accession>
<feature type="binding site" evidence="1">
    <location>
        <position position="331"/>
    </location>
    <ligand>
        <name>2-oxoglutarate</name>
        <dbReference type="ChEBI" id="CHEBI:16810"/>
    </ligand>
</feature>
<sequence>MPKRPITSYFTAAPSKKPKLSLHSDLPPSTHPSYPFPIACLPPSLELSSTKPVEKDNNEKDTNEKDTNEKDTSGENANEKDTNEKVPNEKAPNEAPEASKTTNATKPPTQEEIPPTAITHKQDLSILHYHPFLHTSLSKELFLFLRKQLPFYRVEYRIARAGVETNVKTPRYTSLFGVDAISYFHPHSGELLDTKSKHPVPPDRYRCSPRPVPQCVEMLRQYVAKRTGCSYNFVLINYYADGNDSISYHSDDERFLGENPAIASLSLGSRRDFLMKHKTVPALTHTFPLPSGDLLLMRSTTQSKWLHSIPKRSSSSSTAGDSTASWAGGGRINITFRNALERGGTENYYCYNIGSGPVYRWDDVSGKMVLKA</sequence>
<feature type="binding site" evidence="1">
    <location>
        <position position="252"/>
    </location>
    <ligand>
        <name>2-oxoglutarate</name>
        <dbReference type="ChEBI" id="CHEBI:16810"/>
    </ligand>
</feature>
<protein>
    <recommendedName>
        <fullName evidence="3">Fe2OG dioxygenase domain-containing protein</fullName>
    </recommendedName>
</protein>
<feature type="binding site" evidence="1">
    <location>
        <position position="337"/>
    </location>
    <ligand>
        <name>2-oxoglutarate</name>
        <dbReference type="ChEBI" id="CHEBI:16810"/>
    </ligand>
</feature>
<evidence type="ECO:0000313" key="5">
    <source>
        <dbReference type="Proteomes" id="UP000277580"/>
    </source>
</evidence>
<dbReference type="PANTHER" id="PTHR31573:SF1">
    <property type="entry name" value="DNA OXIDATIVE DEMETHYLASE ALKBH2"/>
    <property type="match status" value="1"/>
</dbReference>
<dbReference type="GO" id="GO:0008198">
    <property type="term" value="F:ferrous iron binding"/>
    <property type="evidence" value="ECO:0007669"/>
    <property type="project" value="TreeGrafter"/>
</dbReference>
<dbReference type="InterPro" id="IPR005123">
    <property type="entry name" value="Oxoglu/Fe-dep_dioxygenase_dom"/>
</dbReference>
<dbReference type="PROSITE" id="PS51471">
    <property type="entry name" value="FE2OG_OXY"/>
    <property type="match status" value="1"/>
</dbReference>
<dbReference type="InParanoid" id="A0A3N4KCK5"/>
<gene>
    <name evidence="4" type="ORF">P167DRAFT_568735</name>
</gene>
<dbReference type="Gene3D" id="2.60.120.590">
    <property type="entry name" value="Alpha-ketoglutarate-dependent dioxygenase AlkB-like"/>
    <property type="match status" value="1"/>
</dbReference>
<dbReference type="SUPFAM" id="SSF51197">
    <property type="entry name" value="Clavaminate synthase-like"/>
    <property type="match status" value="1"/>
</dbReference>
<organism evidence="4 5">
    <name type="scientific">Morchella conica CCBAS932</name>
    <dbReference type="NCBI Taxonomy" id="1392247"/>
    <lineage>
        <taxon>Eukaryota</taxon>
        <taxon>Fungi</taxon>
        <taxon>Dikarya</taxon>
        <taxon>Ascomycota</taxon>
        <taxon>Pezizomycotina</taxon>
        <taxon>Pezizomycetes</taxon>
        <taxon>Pezizales</taxon>
        <taxon>Morchellaceae</taxon>
        <taxon>Morchella</taxon>
    </lineage>
</organism>
<keyword evidence="5" id="KW-1185">Reference proteome</keyword>
<dbReference type="InterPro" id="IPR027450">
    <property type="entry name" value="AlkB-like"/>
</dbReference>
<evidence type="ECO:0000256" key="1">
    <source>
        <dbReference type="PIRSR" id="PIRSR632852-1"/>
    </source>
</evidence>
<dbReference type="OrthoDB" id="545910at2759"/>
<name>A0A3N4KCK5_9PEZI</name>
<evidence type="ECO:0000259" key="3">
    <source>
        <dbReference type="PROSITE" id="PS51471"/>
    </source>
</evidence>
<evidence type="ECO:0000256" key="2">
    <source>
        <dbReference type="SAM" id="MobiDB-lite"/>
    </source>
</evidence>
<reference evidence="4 5" key="1">
    <citation type="journal article" date="2018" name="Nat. Ecol. Evol.">
        <title>Pezizomycetes genomes reveal the molecular basis of ectomycorrhizal truffle lifestyle.</title>
        <authorList>
            <person name="Murat C."/>
            <person name="Payen T."/>
            <person name="Noel B."/>
            <person name="Kuo A."/>
            <person name="Morin E."/>
            <person name="Chen J."/>
            <person name="Kohler A."/>
            <person name="Krizsan K."/>
            <person name="Balestrini R."/>
            <person name="Da Silva C."/>
            <person name="Montanini B."/>
            <person name="Hainaut M."/>
            <person name="Levati E."/>
            <person name="Barry K.W."/>
            <person name="Belfiori B."/>
            <person name="Cichocki N."/>
            <person name="Clum A."/>
            <person name="Dockter R.B."/>
            <person name="Fauchery L."/>
            <person name="Guy J."/>
            <person name="Iotti M."/>
            <person name="Le Tacon F."/>
            <person name="Lindquist E.A."/>
            <person name="Lipzen A."/>
            <person name="Malagnac F."/>
            <person name="Mello A."/>
            <person name="Molinier V."/>
            <person name="Miyauchi S."/>
            <person name="Poulain J."/>
            <person name="Riccioni C."/>
            <person name="Rubini A."/>
            <person name="Sitrit Y."/>
            <person name="Splivallo R."/>
            <person name="Traeger S."/>
            <person name="Wang M."/>
            <person name="Zifcakova L."/>
            <person name="Wipf D."/>
            <person name="Zambonelli A."/>
            <person name="Paolocci F."/>
            <person name="Nowrousian M."/>
            <person name="Ottonello S."/>
            <person name="Baldrian P."/>
            <person name="Spatafora J.W."/>
            <person name="Henrissat B."/>
            <person name="Nagy L.G."/>
            <person name="Aury J.M."/>
            <person name="Wincker P."/>
            <person name="Grigoriev I.V."/>
            <person name="Bonfante P."/>
            <person name="Martin F.M."/>
        </authorList>
    </citation>
    <scope>NUCLEOTIDE SEQUENCE [LARGE SCALE GENOMIC DNA]</scope>
    <source>
        <strain evidence="4 5">CCBAS932</strain>
    </source>
</reference>
<dbReference type="InterPro" id="IPR032852">
    <property type="entry name" value="ALKBH2"/>
</dbReference>
<dbReference type="PANTHER" id="PTHR31573">
    <property type="entry name" value="ALPHA-KETOGLUTARATE-DEPENDENT DIOXYGENASE ALKB HOMOLOG 2"/>
    <property type="match status" value="1"/>
</dbReference>
<feature type="compositionally biased region" description="Basic and acidic residues" evidence="2">
    <location>
        <begin position="52"/>
        <end position="92"/>
    </location>
</feature>
<dbReference type="GO" id="GO:0051747">
    <property type="term" value="F:cytosine C-5 DNA demethylase activity"/>
    <property type="evidence" value="ECO:0007669"/>
    <property type="project" value="TreeGrafter"/>
</dbReference>
<dbReference type="Proteomes" id="UP000277580">
    <property type="component" value="Unassembled WGS sequence"/>
</dbReference>
<dbReference type="Pfam" id="PF13532">
    <property type="entry name" value="2OG-FeII_Oxy_2"/>
    <property type="match status" value="1"/>
</dbReference>
<feature type="binding site" evidence="1">
    <location>
        <position position="239"/>
    </location>
    <ligand>
        <name>2-oxoglutarate</name>
        <dbReference type="ChEBI" id="CHEBI:16810"/>
    </ligand>
</feature>
<feature type="binding site" evidence="1">
    <location>
        <position position="237"/>
    </location>
    <ligand>
        <name>2-oxoglutarate</name>
        <dbReference type="ChEBI" id="CHEBI:16810"/>
    </ligand>
</feature>
<feature type="compositionally biased region" description="Polar residues" evidence="2">
    <location>
        <begin position="99"/>
        <end position="108"/>
    </location>
</feature>
<dbReference type="InterPro" id="IPR037151">
    <property type="entry name" value="AlkB-like_sf"/>
</dbReference>
<feature type="binding site" evidence="1">
    <location>
        <position position="249"/>
    </location>
    <ligand>
        <name>2-oxoglutarate</name>
        <dbReference type="ChEBI" id="CHEBI:16810"/>
    </ligand>
</feature>
<dbReference type="EMBL" id="ML119191">
    <property type="protein sequence ID" value="RPB07208.1"/>
    <property type="molecule type" value="Genomic_DNA"/>
</dbReference>
<feature type="region of interest" description="Disordered" evidence="2">
    <location>
        <begin position="1"/>
        <end position="114"/>
    </location>
</feature>
<feature type="binding site" evidence="1">
    <location>
        <position position="335"/>
    </location>
    <ligand>
        <name>2-oxoglutarate</name>
        <dbReference type="ChEBI" id="CHEBI:16810"/>
    </ligand>
</feature>
<feature type="binding site" evidence="1">
    <location>
        <position position="307"/>
    </location>
    <ligand>
        <name>2-oxoglutarate</name>
        <dbReference type="ChEBI" id="CHEBI:16810"/>
    </ligand>
</feature>
<dbReference type="GO" id="GO:0035516">
    <property type="term" value="F:broad specificity oxidative DNA demethylase activity"/>
    <property type="evidence" value="ECO:0007669"/>
    <property type="project" value="TreeGrafter"/>
</dbReference>
<feature type="domain" description="Fe2OG dioxygenase" evidence="3">
    <location>
        <begin position="230"/>
        <end position="340"/>
    </location>
</feature>
<evidence type="ECO:0000313" key="4">
    <source>
        <dbReference type="EMBL" id="RPB07208.1"/>
    </source>
</evidence>
<proteinExistence type="predicted"/>
<dbReference type="GO" id="GO:0006307">
    <property type="term" value="P:DNA alkylation repair"/>
    <property type="evidence" value="ECO:0007669"/>
    <property type="project" value="TreeGrafter"/>
</dbReference>